<protein>
    <submittedName>
        <fullName evidence="2">Uncharacterized protein</fullName>
    </submittedName>
</protein>
<organism evidence="2 3">
    <name type="scientific">Rhododendron simsii</name>
    <name type="common">Sims's rhododendron</name>
    <dbReference type="NCBI Taxonomy" id="118357"/>
    <lineage>
        <taxon>Eukaryota</taxon>
        <taxon>Viridiplantae</taxon>
        <taxon>Streptophyta</taxon>
        <taxon>Embryophyta</taxon>
        <taxon>Tracheophyta</taxon>
        <taxon>Spermatophyta</taxon>
        <taxon>Magnoliopsida</taxon>
        <taxon>eudicotyledons</taxon>
        <taxon>Gunneridae</taxon>
        <taxon>Pentapetalae</taxon>
        <taxon>asterids</taxon>
        <taxon>Ericales</taxon>
        <taxon>Ericaceae</taxon>
        <taxon>Ericoideae</taxon>
        <taxon>Rhodoreae</taxon>
        <taxon>Rhododendron</taxon>
    </lineage>
</organism>
<sequence length="176" mass="20147">MESSTKIDDDHDGEGFKNLDGVGQGENDHVAGFNAGGDELGGGSIRVMNLITTIIVFGMSASFIEFVCIRLLCGRLRGIESWQMIEIDSGIDLKQNQWQKFYSKLRHLHHDFSVDLLKQYGNSLLFVWTLRGRGEDFWDWFTIVVKKNPGDHWRVQLFGSAEMMPIFLTVSVIMWW</sequence>
<name>A0A834GZM5_RHOSS</name>
<feature type="transmembrane region" description="Helical" evidence="1">
    <location>
        <begin position="50"/>
        <end position="73"/>
    </location>
</feature>
<dbReference type="Proteomes" id="UP000626092">
    <property type="component" value="Unassembled WGS sequence"/>
</dbReference>
<keyword evidence="3" id="KW-1185">Reference proteome</keyword>
<gene>
    <name evidence="2" type="ORF">RHSIM_Rhsim05G0061400</name>
</gene>
<accession>A0A834GZM5</accession>
<evidence type="ECO:0000256" key="1">
    <source>
        <dbReference type="SAM" id="Phobius"/>
    </source>
</evidence>
<dbReference type="AlphaFoldDB" id="A0A834GZM5"/>
<dbReference type="EMBL" id="WJXA01000005">
    <property type="protein sequence ID" value="KAF7144076.1"/>
    <property type="molecule type" value="Genomic_DNA"/>
</dbReference>
<reference evidence="2" key="1">
    <citation type="submission" date="2019-11" db="EMBL/GenBank/DDBJ databases">
        <authorList>
            <person name="Liu Y."/>
            <person name="Hou J."/>
            <person name="Li T.-Q."/>
            <person name="Guan C.-H."/>
            <person name="Wu X."/>
            <person name="Wu H.-Z."/>
            <person name="Ling F."/>
            <person name="Zhang R."/>
            <person name="Shi X.-G."/>
            <person name="Ren J.-P."/>
            <person name="Chen E.-F."/>
            <person name="Sun J.-M."/>
        </authorList>
    </citation>
    <scope>NUCLEOTIDE SEQUENCE</scope>
    <source>
        <strain evidence="2">Adult_tree_wgs_1</strain>
        <tissue evidence="2">Leaves</tissue>
    </source>
</reference>
<keyword evidence="1" id="KW-0472">Membrane</keyword>
<comment type="caution">
    <text evidence="2">The sequence shown here is derived from an EMBL/GenBank/DDBJ whole genome shotgun (WGS) entry which is preliminary data.</text>
</comment>
<proteinExistence type="predicted"/>
<evidence type="ECO:0000313" key="3">
    <source>
        <dbReference type="Proteomes" id="UP000626092"/>
    </source>
</evidence>
<keyword evidence="1" id="KW-0812">Transmembrane</keyword>
<evidence type="ECO:0000313" key="2">
    <source>
        <dbReference type="EMBL" id="KAF7144076.1"/>
    </source>
</evidence>
<keyword evidence="1" id="KW-1133">Transmembrane helix</keyword>